<dbReference type="Proteomes" id="UP000887569">
    <property type="component" value="Unplaced"/>
</dbReference>
<keyword evidence="2" id="KW-0812">Transmembrane</keyword>
<keyword evidence="5" id="KW-1185">Reference proteome</keyword>
<dbReference type="InterPro" id="IPR040426">
    <property type="entry name" value="C05B5.4-like"/>
</dbReference>
<reference evidence="6" key="1">
    <citation type="submission" date="2022-11" db="UniProtKB">
        <authorList>
            <consortium name="WormBaseParasite"/>
        </authorList>
    </citation>
    <scope>IDENTIFICATION</scope>
</reference>
<dbReference type="InterPro" id="IPR057569">
    <property type="entry name" value="C2_nem"/>
</dbReference>
<feature type="compositionally biased region" description="Low complexity" evidence="1">
    <location>
        <begin position="293"/>
        <end position="310"/>
    </location>
</feature>
<sequence>YFDFRVMRTILISFLIVVISASSESIMTDSKAFWTTTDLISVDWKMGCLTTAYCSTPQFRLTVSNHVSAESNSISWMVTQDIVQDHSRPFISYWTRGAPSDLSVACEVIGSDPKYAFQRTCDYTPVVGIFRETLLQNTSYVGRKTQMPLRLRDLDKGKMVVELRGKCFNATVTVQKHNDRCPWCVEITTTPQVVVIPKTEVPRKMTDESILEERLELVGVSILATICVLSAAAFACLLVAYLKQRSNVESRENERTYVANLMKVDSPFRNSNQIEYWDKKSKFVHWPSGSSNATISTRTASSDDASSKPSKSNDNKDTVIEIGNS</sequence>
<evidence type="ECO:0000256" key="1">
    <source>
        <dbReference type="SAM" id="MobiDB-lite"/>
    </source>
</evidence>
<feature type="domain" description="C2" evidence="4">
    <location>
        <begin position="33"/>
        <end position="180"/>
    </location>
</feature>
<organism evidence="5 6">
    <name type="scientific">Parascaris univalens</name>
    <name type="common">Nematode worm</name>
    <dbReference type="NCBI Taxonomy" id="6257"/>
    <lineage>
        <taxon>Eukaryota</taxon>
        <taxon>Metazoa</taxon>
        <taxon>Ecdysozoa</taxon>
        <taxon>Nematoda</taxon>
        <taxon>Chromadorea</taxon>
        <taxon>Rhabditida</taxon>
        <taxon>Spirurina</taxon>
        <taxon>Ascaridomorpha</taxon>
        <taxon>Ascaridoidea</taxon>
        <taxon>Ascarididae</taxon>
        <taxon>Parascaris</taxon>
    </lineage>
</organism>
<feature type="chain" id="PRO_5037058255" evidence="3">
    <location>
        <begin position="24"/>
        <end position="325"/>
    </location>
</feature>
<evidence type="ECO:0000313" key="5">
    <source>
        <dbReference type="Proteomes" id="UP000887569"/>
    </source>
</evidence>
<dbReference type="PANTHER" id="PTHR38626:SF4">
    <property type="entry name" value="SKN-1 DEPENDENT ZYGOTIC TRANSCRIPT"/>
    <property type="match status" value="1"/>
</dbReference>
<feature type="region of interest" description="Disordered" evidence="1">
    <location>
        <begin position="286"/>
        <end position="325"/>
    </location>
</feature>
<feature type="transmembrane region" description="Helical" evidence="2">
    <location>
        <begin position="217"/>
        <end position="242"/>
    </location>
</feature>
<name>A0A915AIS2_PARUN</name>
<evidence type="ECO:0000256" key="3">
    <source>
        <dbReference type="SAM" id="SignalP"/>
    </source>
</evidence>
<evidence type="ECO:0000256" key="2">
    <source>
        <dbReference type="SAM" id="Phobius"/>
    </source>
</evidence>
<accession>A0A915AIS2</accession>
<dbReference type="AlphaFoldDB" id="A0A915AIS2"/>
<dbReference type="Pfam" id="PF25330">
    <property type="entry name" value="C2_nem"/>
    <property type="match status" value="1"/>
</dbReference>
<dbReference type="WBParaSite" id="PgR008_g214_t01">
    <property type="protein sequence ID" value="PgR008_g214_t01"/>
    <property type="gene ID" value="PgR008_g214"/>
</dbReference>
<evidence type="ECO:0000259" key="4">
    <source>
        <dbReference type="Pfam" id="PF25330"/>
    </source>
</evidence>
<dbReference type="PANTHER" id="PTHR38626">
    <property type="entry name" value="SKN-1 DEPENDENT ZYGOTIC TRANSCRIPT-RELATED"/>
    <property type="match status" value="1"/>
</dbReference>
<proteinExistence type="predicted"/>
<keyword evidence="2" id="KW-1133">Transmembrane helix</keyword>
<protein>
    <submittedName>
        <fullName evidence="6">Secreted protein</fullName>
    </submittedName>
</protein>
<keyword evidence="2" id="KW-0472">Membrane</keyword>
<feature type="signal peptide" evidence="3">
    <location>
        <begin position="1"/>
        <end position="23"/>
    </location>
</feature>
<keyword evidence="3" id="KW-0732">Signal</keyword>
<evidence type="ECO:0000313" key="6">
    <source>
        <dbReference type="WBParaSite" id="PgR008_g214_t01"/>
    </source>
</evidence>